<sequence>MVPDGPRAPAASSAGKPQIAQFCGEFTVAHPPEGLQLMTPKDPGPVPCARVGCRNEVESGSGPGRRRKYCSEYCGRVFRKIRSSQRTPDTKAHDEDARQATDDMAFRIALLQHQIRDGDALAGLRQVVELSSDLSCVTAAVVQQARDRGHKGPAIAEALRITVDKVGRAYTAERIARKMTQRRARRAALAGTSPPGRAEQPPAPARPEPPAAANRSDPPGPAPRTDGERRRVVAVRAAPPRRAYPEGEGGGEGGGRAGGDAEGGGAAGPDGGPPGQDSHTALASALSHLQRASDKTLRALAVEARVSASYVSRILSGERSPSWKVTRRMVHACGGDPETVRPLWDAAHGRRLARAGSLHAALRGLYLSAACPDPAAICRSSGNALTECEVNGLLHGSLVPDWETVGAVVGVLHGRPDDIRPLWDHARLTQLSRFTCGLVSERRTPRAEAFG</sequence>
<comment type="caution">
    <text evidence="3">The sequence shown here is derived from an EMBL/GenBank/DDBJ whole genome shotgun (WGS) entry which is preliminary data.</text>
</comment>
<feature type="compositionally biased region" description="Gly residues" evidence="1">
    <location>
        <begin position="247"/>
        <end position="274"/>
    </location>
</feature>
<dbReference type="Gene3D" id="1.10.260.40">
    <property type="entry name" value="lambda repressor-like DNA-binding domains"/>
    <property type="match status" value="1"/>
</dbReference>
<feature type="domain" description="HTH cro/C1-type" evidence="2">
    <location>
        <begin position="296"/>
        <end position="340"/>
    </location>
</feature>
<dbReference type="CDD" id="cd00093">
    <property type="entry name" value="HTH_XRE"/>
    <property type="match status" value="1"/>
</dbReference>
<evidence type="ECO:0000313" key="3">
    <source>
        <dbReference type="EMBL" id="GAA2652973.1"/>
    </source>
</evidence>
<reference evidence="3 4" key="1">
    <citation type="journal article" date="2019" name="Int. J. Syst. Evol. Microbiol.">
        <title>The Global Catalogue of Microorganisms (GCM) 10K type strain sequencing project: providing services to taxonomists for standard genome sequencing and annotation.</title>
        <authorList>
            <consortium name="The Broad Institute Genomics Platform"/>
            <consortium name="The Broad Institute Genome Sequencing Center for Infectious Disease"/>
            <person name="Wu L."/>
            <person name="Ma J."/>
        </authorList>
    </citation>
    <scope>NUCLEOTIDE SEQUENCE [LARGE SCALE GENOMIC DNA]</scope>
    <source>
        <strain evidence="3 4">JCM 16374</strain>
    </source>
</reference>
<dbReference type="EMBL" id="BAAARK010000004">
    <property type="protein sequence ID" value="GAA2652973.1"/>
    <property type="molecule type" value="Genomic_DNA"/>
</dbReference>
<evidence type="ECO:0000259" key="2">
    <source>
        <dbReference type="PROSITE" id="PS50943"/>
    </source>
</evidence>
<keyword evidence="4" id="KW-1185">Reference proteome</keyword>
<feature type="compositionally biased region" description="Pro residues" evidence="1">
    <location>
        <begin position="201"/>
        <end position="210"/>
    </location>
</feature>
<dbReference type="Pfam" id="PF13560">
    <property type="entry name" value="HTH_31"/>
    <property type="match status" value="1"/>
</dbReference>
<evidence type="ECO:0000256" key="1">
    <source>
        <dbReference type="SAM" id="MobiDB-lite"/>
    </source>
</evidence>
<name>A0ABN3RHY2_9ACTN</name>
<dbReference type="PROSITE" id="PS50943">
    <property type="entry name" value="HTH_CROC1"/>
    <property type="match status" value="1"/>
</dbReference>
<feature type="region of interest" description="Disordered" evidence="1">
    <location>
        <begin position="177"/>
        <end position="280"/>
    </location>
</feature>
<proteinExistence type="predicted"/>
<dbReference type="Proteomes" id="UP001500994">
    <property type="component" value="Unassembled WGS sequence"/>
</dbReference>
<dbReference type="InterPro" id="IPR010982">
    <property type="entry name" value="Lambda_DNA-bd_dom_sf"/>
</dbReference>
<protein>
    <recommendedName>
        <fullName evidence="2">HTH cro/C1-type domain-containing protein</fullName>
    </recommendedName>
</protein>
<accession>A0ABN3RHY2</accession>
<gene>
    <name evidence="3" type="ORF">GCM10009864_17080</name>
</gene>
<dbReference type="InterPro" id="IPR001387">
    <property type="entry name" value="Cro/C1-type_HTH"/>
</dbReference>
<organism evidence="3 4">
    <name type="scientific">Streptomyces lunalinharesii</name>
    <dbReference type="NCBI Taxonomy" id="333384"/>
    <lineage>
        <taxon>Bacteria</taxon>
        <taxon>Bacillati</taxon>
        <taxon>Actinomycetota</taxon>
        <taxon>Actinomycetes</taxon>
        <taxon>Kitasatosporales</taxon>
        <taxon>Streptomycetaceae</taxon>
        <taxon>Streptomyces</taxon>
    </lineage>
</organism>
<dbReference type="SMART" id="SM00530">
    <property type="entry name" value="HTH_XRE"/>
    <property type="match status" value="1"/>
</dbReference>
<dbReference type="SUPFAM" id="SSF47413">
    <property type="entry name" value="lambda repressor-like DNA-binding domains"/>
    <property type="match status" value="1"/>
</dbReference>
<feature type="compositionally biased region" description="Basic residues" evidence="1">
    <location>
        <begin position="177"/>
        <end position="186"/>
    </location>
</feature>
<evidence type="ECO:0000313" key="4">
    <source>
        <dbReference type="Proteomes" id="UP001500994"/>
    </source>
</evidence>